<dbReference type="AlphaFoldDB" id="X1A6W2"/>
<dbReference type="Pfam" id="PF00480">
    <property type="entry name" value="ROK"/>
    <property type="match status" value="1"/>
</dbReference>
<name>X1A6W2_9ZZZZ</name>
<gene>
    <name evidence="1" type="ORF">S01H4_19360</name>
</gene>
<dbReference type="PANTHER" id="PTHR18964:SF149">
    <property type="entry name" value="BIFUNCTIONAL UDP-N-ACETYLGLUCOSAMINE 2-EPIMERASE_N-ACETYLMANNOSAMINE KINASE"/>
    <property type="match status" value="1"/>
</dbReference>
<organism evidence="1">
    <name type="scientific">marine sediment metagenome</name>
    <dbReference type="NCBI Taxonomy" id="412755"/>
    <lineage>
        <taxon>unclassified sequences</taxon>
        <taxon>metagenomes</taxon>
        <taxon>ecological metagenomes</taxon>
    </lineage>
</organism>
<dbReference type="PANTHER" id="PTHR18964">
    <property type="entry name" value="ROK (REPRESSOR, ORF, KINASE) FAMILY"/>
    <property type="match status" value="1"/>
</dbReference>
<proteinExistence type="predicted"/>
<evidence type="ECO:0008006" key="2">
    <source>
        <dbReference type="Google" id="ProtNLM"/>
    </source>
</evidence>
<reference evidence="1" key="1">
    <citation type="journal article" date="2014" name="Front. Microbiol.">
        <title>High frequency of phylogenetically diverse reductive dehalogenase-homologous genes in deep subseafloor sedimentary metagenomes.</title>
        <authorList>
            <person name="Kawai M."/>
            <person name="Futagami T."/>
            <person name="Toyoda A."/>
            <person name="Takaki Y."/>
            <person name="Nishi S."/>
            <person name="Hori S."/>
            <person name="Arai W."/>
            <person name="Tsubouchi T."/>
            <person name="Morono Y."/>
            <person name="Uchiyama I."/>
            <person name="Ito T."/>
            <person name="Fujiyama A."/>
            <person name="Inagaki F."/>
            <person name="Takami H."/>
        </authorList>
    </citation>
    <scope>NUCLEOTIDE SEQUENCE</scope>
    <source>
        <strain evidence="1">Expedition CK06-06</strain>
    </source>
</reference>
<comment type="caution">
    <text evidence="1">The sequence shown here is derived from an EMBL/GenBank/DDBJ whole genome shotgun (WGS) entry which is preliminary data.</text>
</comment>
<dbReference type="InterPro" id="IPR000600">
    <property type="entry name" value="ROK"/>
</dbReference>
<protein>
    <recommendedName>
        <fullName evidence="2">ROK family protein</fullName>
    </recommendedName>
</protein>
<dbReference type="Gene3D" id="3.30.420.40">
    <property type="match status" value="1"/>
</dbReference>
<dbReference type="SUPFAM" id="SSF53067">
    <property type="entry name" value="Actin-like ATPase domain"/>
    <property type="match status" value="1"/>
</dbReference>
<evidence type="ECO:0000313" key="1">
    <source>
        <dbReference type="EMBL" id="GAG55936.1"/>
    </source>
</evidence>
<accession>X1A6W2</accession>
<sequence>MVYIDFAYGLGCALMIGGNIHFGTSGCAGEIGYSYSTPEEFWGSTIKPYQFGRLEQWISGKALQERGAASLRENGRGKIAELAQGKTALVTGKTVFEAYRLGDPAARTIMEEAFGYFNQALCNIINLLAPELVILGGGFSRAGEVLIDLISNTEGAIAKRAHSYGSMVLYG</sequence>
<dbReference type="InterPro" id="IPR043129">
    <property type="entry name" value="ATPase_NBD"/>
</dbReference>
<dbReference type="EMBL" id="BART01008631">
    <property type="protein sequence ID" value="GAG55936.1"/>
    <property type="molecule type" value="Genomic_DNA"/>
</dbReference>